<dbReference type="Proteomes" id="UP000320813">
    <property type="component" value="Unassembled WGS sequence"/>
</dbReference>
<dbReference type="InterPro" id="IPR037914">
    <property type="entry name" value="SpoVT-AbrB_sf"/>
</dbReference>
<dbReference type="SMART" id="SM00966">
    <property type="entry name" value="SpoVT_AbrB"/>
    <property type="match status" value="1"/>
</dbReference>
<evidence type="ECO:0000313" key="4">
    <source>
        <dbReference type="Proteomes" id="UP000320813"/>
    </source>
</evidence>
<comment type="caution">
    <text evidence="3">The sequence shown here is derived from an EMBL/GenBank/DDBJ whole genome shotgun (WGS) entry which is preliminary data.</text>
</comment>
<proteinExistence type="predicted"/>
<dbReference type="SUPFAM" id="SSF89447">
    <property type="entry name" value="AbrB/MazE/MraZ-like"/>
    <property type="match status" value="1"/>
</dbReference>
<gene>
    <name evidence="3" type="ORF">EVJ47_03160</name>
</gene>
<dbReference type="PROSITE" id="PS51740">
    <property type="entry name" value="SPOVT_ABRB"/>
    <property type="match status" value="1"/>
</dbReference>
<dbReference type="NCBIfam" id="TIGR01439">
    <property type="entry name" value="lp_hng_hel_AbrB"/>
    <property type="match status" value="1"/>
</dbReference>
<dbReference type="InterPro" id="IPR007159">
    <property type="entry name" value="SpoVT-AbrB_dom"/>
</dbReference>
<dbReference type="GO" id="GO:0003677">
    <property type="term" value="F:DNA binding"/>
    <property type="evidence" value="ECO:0007669"/>
    <property type="project" value="UniProtKB-UniRule"/>
</dbReference>
<keyword evidence="1 3" id="KW-0238">DNA-binding</keyword>
<dbReference type="Pfam" id="PF04014">
    <property type="entry name" value="MazE_antitoxin"/>
    <property type="match status" value="1"/>
</dbReference>
<reference evidence="3 4" key="1">
    <citation type="submission" date="2019-01" db="EMBL/GenBank/DDBJ databases">
        <title>Insights into ecological role of a new deltaproteobacterial order Candidatus Sinidesulfobacterales (Sva0485) by metagenomics and metatranscriptomics.</title>
        <authorList>
            <person name="Tan S."/>
            <person name="Liu J."/>
            <person name="Fang Y."/>
            <person name="Hedlund B.P."/>
            <person name="Lian Z.H."/>
            <person name="Huang L.Y."/>
            <person name="Li J.T."/>
            <person name="Huang L.N."/>
            <person name="Li W.J."/>
            <person name="Jiang H.C."/>
            <person name="Dong H.L."/>
            <person name="Shu W.S."/>
        </authorList>
    </citation>
    <scope>NUCLEOTIDE SEQUENCE [LARGE SCALE GENOMIC DNA]</scope>
    <source>
        <strain evidence="3">AP3</strain>
    </source>
</reference>
<dbReference type="AlphaFoldDB" id="A0A519BDD5"/>
<feature type="domain" description="SpoVT-AbrB" evidence="2">
    <location>
        <begin position="1"/>
        <end position="46"/>
    </location>
</feature>
<name>A0A519BDD5_9DELT</name>
<protein>
    <submittedName>
        <fullName evidence="3">AbrB/MazE/SpoVT family DNA-binding domain-containing protein</fullName>
    </submittedName>
</protein>
<organism evidence="3 4">
    <name type="scientific">Candidatus Acidulodesulfobacterium ferriphilum</name>
    <dbReference type="NCBI Taxonomy" id="2597223"/>
    <lineage>
        <taxon>Bacteria</taxon>
        <taxon>Deltaproteobacteria</taxon>
        <taxon>Candidatus Acidulodesulfobacterales</taxon>
        <taxon>Candidatus Acidulodesulfobacterium</taxon>
    </lineage>
</organism>
<dbReference type="Gene3D" id="2.10.260.10">
    <property type="match status" value="1"/>
</dbReference>
<dbReference type="EMBL" id="SGBD01000001">
    <property type="protein sequence ID" value="RZD15284.1"/>
    <property type="molecule type" value="Genomic_DNA"/>
</dbReference>
<accession>A0A519BDD5</accession>
<evidence type="ECO:0000313" key="3">
    <source>
        <dbReference type="EMBL" id="RZD15284.1"/>
    </source>
</evidence>
<evidence type="ECO:0000256" key="1">
    <source>
        <dbReference type="PROSITE-ProRule" id="PRU01076"/>
    </source>
</evidence>
<evidence type="ECO:0000259" key="2">
    <source>
        <dbReference type="PROSITE" id="PS51740"/>
    </source>
</evidence>
<sequence length="87" mass="10135">METLIVGERGQITIPSNLRKKYNIKSKQPVILEERNGELVIKPAYAIPLKKLKQAARTFDDDFVKELIEEDVLKKDEKAKILKKWKN</sequence>